<dbReference type="RefSeq" id="WP_210229701.1">
    <property type="nucleotide sequence ID" value="NZ_CP072800.1"/>
</dbReference>
<organism evidence="1 2">
    <name type="scientific">Candidatus Thiothrix anitrata</name>
    <dbReference type="NCBI Taxonomy" id="2823902"/>
    <lineage>
        <taxon>Bacteria</taxon>
        <taxon>Pseudomonadati</taxon>
        <taxon>Pseudomonadota</taxon>
        <taxon>Gammaproteobacteria</taxon>
        <taxon>Thiotrichales</taxon>
        <taxon>Thiotrichaceae</taxon>
        <taxon>Thiothrix</taxon>
    </lineage>
</organism>
<name>A0ABX7X652_9GAMM</name>
<accession>A0ABX7X652</accession>
<sequence length="125" mass="14036">MRTVKIAVGQDKKQKGIEIGQQERNAKRLQRVFVAVELLQATQQPIHAALIQTADFPIPQGSNQIGTVIRMLQDLGIDKTQNKTRNGQDERDRVNPFAVFKSWHPTFPVSISWTDCSGAGRKNRA</sequence>
<gene>
    <name evidence="1" type="ORF">J8380_07330</name>
</gene>
<keyword evidence="2" id="KW-1185">Reference proteome</keyword>
<evidence type="ECO:0000313" key="1">
    <source>
        <dbReference type="EMBL" id="QTR51352.1"/>
    </source>
</evidence>
<dbReference type="EMBL" id="CP072800">
    <property type="protein sequence ID" value="QTR51352.1"/>
    <property type="molecule type" value="Genomic_DNA"/>
</dbReference>
<proteinExistence type="predicted"/>
<dbReference type="Proteomes" id="UP000672027">
    <property type="component" value="Chromosome"/>
</dbReference>
<protein>
    <recommendedName>
        <fullName evidence="3">Transposase</fullName>
    </recommendedName>
</protein>
<reference evidence="1 2" key="1">
    <citation type="submission" date="2021-04" db="EMBL/GenBank/DDBJ databases">
        <title>Genomics, taxonomy and metabolism of representatives of sulfur bacteria of the genus Thiothrix: Thiothrix fructosivorans QT, Thiothrix unzii A1T and three new species, Thiothrix subterranea sp. nov., Thiothrix litoralis sp. nov. and 'Candidatus Thiothrix anitrata' sp. nov.</title>
        <authorList>
            <person name="Ravin N.V."/>
            <person name="Smolyakov D."/>
            <person name="Rudenko T.S."/>
            <person name="Mardanov A.V."/>
            <person name="Beletsky A.V."/>
            <person name="Markov N.D."/>
            <person name="Fomenkov A.I."/>
            <person name="Roberts R.J."/>
            <person name="Karnachuk O.V."/>
            <person name="Novikov A."/>
            <person name="Grabovich M.Y."/>
        </authorList>
    </citation>
    <scope>NUCLEOTIDE SEQUENCE [LARGE SCALE GENOMIC DNA]</scope>
    <source>
        <strain evidence="1 2">A52</strain>
    </source>
</reference>
<evidence type="ECO:0000313" key="2">
    <source>
        <dbReference type="Proteomes" id="UP000672027"/>
    </source>
</evidence>
<evidence type="ECO:0008006" key="3">
    <source>
        <dbReference type="Google" id="ProtNLM"/>
    </source>
</evidence>